<protein>
    <submittedName>
        <fullName evidence="2">Uncharacterized protein</fullName>
    </submittedName>
</protein>
<evidence type="ECO:0000313" key="2">
    <source>
        <dbReference type="EMBL" id="RPB07741.1"/>
    </source>
</evidence>
<evidence type="ECO:0000256" key="1">
    <source>
        <dbReference type="SAM" id="MobiDB-lite"/>
    </source>
</evidence>
<keyword evidence="3" id="KW-1185">Reference proteome</keyword>
<dbReference type="EMBL" id="ML119176">
    <property type="protein sequence ID" value="RPB07741.1"/>
    <property type="molecule type" value="Genomic_DNA"/>
</dbReference>
<evidence type="ECO:0000313" key="3">
    <source>
        <dbReference type="Proteomes" id="UP000277580"/>
    </source>
</evidence>
<reference evidence="2 3" key="1">
    <citation type="journal article" date="2018" name="Nat. Ecol. Evol.">
        <title>Pezizomycetes genomes reveal the molecular basis of ectomycorrhizal truffle lifestyle.</title>
        <authorList>
            <person name="Murat C."/>
            <person name="Payen T."/>
            <person name="Noel B."/>
            <person name="Kuo A."/>
            <person name="Morin E."/>
            <person name="Chen J."/>
            <person name="Kohler A."/>
            <person name="Krizsan K."/>
            <person name="Balestrini R."/>
            <person name="Da Silva C."/>
            <person name="Montanini B."/>
            <person name="Hainaut M."/>
            <person name="Levati E."/>
            <person name="Barry K.W."/>
            <person name="Belfiori B."/>
            <person name="Cichocki N."/>
            <person name="Clum A."/>
            <person name="Dockter R.B."/>
            <person name="Fauchery L."/>
            <person name="Guy J."/>
            <person name="Iotti M."/>
            <person name="Le Tacon F."/>
            <person name="Lindquist E.A."/>
            <person name="Lipzen A."/>
            <person name="Malagnac F."/>
            <person name="Mello A."/>
            <person name="Molinier V."/>
            <person name="Miyauchi S."/>
            <person name="Poulain J."/>
            <person name="Riccioni C."/>
            <person name="Rubini A."/>
            <person name="Sitrit Y."/>
            <person name="Splivallo R."/>
            <person name="Traeger S."/>
            <person name="Wang M."/>
            <person name="Zifcakova L."/>
            <person name="Wipf D."/>
            <person name="Zambonelli A."/>
            <person name="Paolocci F."/>
            <person name="Nowrousian M."/>
            <person name="Ottonello S."/>
            <person name="Baldrian P."/>
            <person name="Spatafora J.W."/>
            <person name="Henrissat B."/>
            <person name="Nagy L.G."/>
            <person name="Aury J.M."/>
            <person name="Wincker P."/>
            <person name="Grigoriev I.V."/>
            <person name="Bonfante P."/>
            <person name="Martin F.M."/>
        </authorList>
    </citation>
    <scope>NUCLEOTIDE SEQUENCE [LARGE SCALE GENOMIC DNA]</scope>
    <source>
        <strain evidence="2 3">CCBAS932</strain>
    </source>
</reference>
<dbReference type="OrthoDB" id="5403174at2759"/>
<accession>A0A3N4KH95</accession>
<feature type="compositionally biased region" description="Polar residues" evidence="1">
    <location>
        <begin position="78"/>
        <end position="89"/>
    </location>
</feature>
<dbReference type="Proteomes" id="UP000277580">
    <property type="component" value="Unassembled WGS sequence"/>
</dbReference>
<feature type="region of interest" description="Disordered" evidence="1">
    <location>
        <begin position="78"/>
        <end position="127"/>
    </location>
</feature>
<name>A0A3N4KH95_9PEZI</name>
<gene>
    <name evidence="2" type="ORF">P167DRAFT_393069</name>
</gene>
<dbReference type="InParanoid" id="A0A3N4KH95"/>
<sequence>MLSLRLEGTFESPAQFAFLLITLPQSPRFLLTDLYQQLLSPLPETGHKQYGCGYSASFPVPSMNVTITDLIHNKAPMRQSSNILSTGASASPCRDTTREDQPQSTTKKRSSARPSKTKGCCEHNSHKCPKCSPNYRVEKNYRNQSQSTLNQFDNSRSLPTSEDAVPRSLLAWYSSIRSSQQQYSLERFHLEDGASCIVALGSGQLNISQPRCYSAMAMVDNLFP</sequence>
<dbReference type="AlphaFoldDB" id="A0A3N4KH95"/>
<organism evidence="2 3">
    <name type="scientific">Morchella conica CCBAS932</name>
    <dbReference type="NCBI Taxonomy" id="1392247"/>
    <lineage>
        <taxon>Eukaryota</taxon>
        <taxon>Fungi</taxon>
        <taxon>Dikarya</taxon>
        <taxon>Ascomycota</taxon>
        <taxon>Pezizomycotina</taxon>
        <taxon>Pezizomycetes</taxon>
        <taxon>Pezizales</taxon>
        <taxon>Morchellaceae</taxon>
        <taxon>Morchella</taxon>
    </lineage>
</organism>
<proteinExistence type="predicted"/>